<dbReference type="SUPFAM" id="SSF53850">
    <property type="entry name" value="Periplasmic binding protein-like II"/>
    <property type="match status" value="1"/>
</dbReference>
<sequence>MTTRATFSALLTAILVAAVMLTGCSAQAAADKKTTLTIWYWNRGLDDKLIEAARTEFPNVRIVAQKVGGDFKSKLKTTLAAGSGGPDIVAFNDWVTEMFPNADRFYDLYELGARDIEPDYLPWKWQLGVTPQGRMVALPIDTGPTALFYRADLFEKAGLPSDPEEVHKLMGTWDDYLAAGKKLQDALGDGVKLTDNIGTIYTQVNAQSETIYFDKHDNFVGGDPSSSAKRAWELAVKASSMGLLANANGGTPEWSAAMNTGKIASFVGAVWNKEVLRQAAPDTAGKWRVARAPGGDGNNGGSFLAIMRTSKHPGEAFRLIKWLQSPDNQVKSFADVNLFPSAKTALDAPVMRRKEDFFGGQATGEIFTASALHVKPTYFGPRYVNVNGIVNRQLQSVATQGKNPDDAWRDAMARIGKELLR</sequence>
<dbReference type="InterPro" id="IPR006059">
    <property type="entry name" value="SBP"/>
</dbReference>
<evidence type="ECO:0000256" key="1">
    <source>
        <dbReference type="SAM" id="SignalP"/>
    </source>
</evidence>
<feature type="chain" id="PRO_5045205627" evidence="1">
    <location>
        <begin position="29"/>
        <end position="421"/>
    </location>
</feature>
<protein>
    <submittedName>
        <fullName evidence="2">Extracellular solute-binding protein</fullName>
    </submittedName>
</protein>
<proteinExistence type="predicted"/>
<dbReference type="Gene3D" id="3.40.190.10">
    <property type="entry name" value="Periplasmic binding protein-like II"/>
    <property type="match status" value="1"/>
</dbReference>
<dbReference type="PANTHER" id="PTHR43649:SF32">
    <property type="entry name" value="SUGAR BINDING SECRETED PROTEIN"/>
    <property type="match status" value="1"/>
</dbReference>
<accession>A0ABS3W617</accession>
<dbReference type="Pfam" id="PF01547">
    <property type="entry name" value="SBP_bac_1"/>
    <property type="match status" value="1"/>
</dbReference>
<dbReference type="InterPro" id="IPR050490">
    <property type="entry name" value="Bact_solute-bd_prot1"/>
</dbReference>
<gene>
    <name evidence="2" type="ORF">I8J29_06015</name>
</gene>
<evidence type="ECO:0000313" key="2">
    <source>
        <dbReference type="EMBL" id="MBO7743744.1"/>
    </source>
</evidence>
<keyword evidence="3" id="KW-1185">Reference proteome</keyword>
<organism evidence="2 3">
    <name type="scientific">Paenibacillus artemisiicola</name>
    <dbReference type="NCBI Taxonomy" id="1172618"/>
    <lineage>
        <taxon>Bacteria</taxon>
        <taxon>Bacillati</taxon>
        <taxon>Bacillota</taxon>
        <taxon>Bacilli</taxon>
        <taxon>Bacillales</taxon>
        <taxon>Paenibacillaceae</taxon>
        <taxon>Paenibacillus</taxon>
    </lineage>
</organism>
<dbReference type="PROSITE" id="PS51257">
    <property type="entry name" value="PROKAR_LIPOPROTEIN"/>
    <property type="match status" value="1"/>
</dbReference>
<dbReference type="EMBL" id="JAGGDJ010000003">
    <property type="protein sequence ID" value="MBO7743744.1"/>
    <property type="molecule type" value="Genomic_DNA"/>
</dbReference>
<name>A0ABS3W617_9BACL</name>
<dbReference type="Proteomes" id="UP000670947">
    <property type="component" value="Unassembled WGS sequence"/>
</dbReference>
<dbReference type="RefSeq" id="WP_208846782.1">
    <property type="nucleotide sequence ID" value="NZ_JAGGDJ010000003.1"/>
</dbReference>
<keyword evidence="1" id="KW-0732">Signal</keyword>
<dbReference type="PANTHER" id="PTHR43649">
    <property type="entry name" value="ARABINOSE-BINDING PROTEIN-RELATED"/>
    <property type="match status" value="1"/>
</dbReference>
<comment type="caution">
    <text evidence="2">The sequence shown here is derived from an EMBL/GenBank/DDBJ whole genome shotgun (WGS) entry which is preliminary data.</text>
</comment>
<reference evidence="2 3" key="1">
    <citation type="submission" date="2021-03" db="EMBL/GenBank/DDBJ databases">
        <title>Paenibacillus artemisicola MWE-103 whole genome sequence.</title>
        <authorList>
            <person name="Ham Y.J."/>
        </authorList>
    </citation>
    <scope>NUCLEOTIDE SEQUENCE [LARGE SCALE GENOMIC DNA]</scope>
    <source>
        <strain evidence="2 3">MWE-103</strain>
    </source>
</reference>
<evidence type="ECO:0000313" key="3">
    <source>
        <dbReference type="Proteomes" id="UP000670947"/>
    </source>
</evidence>
<feature type="signal peptide" evidence="1">
    <location>
        <begin position="1"/>
        <end position="28"/>
    </location>
</feature>